<evidence type="ECO:0000256" key="5">
    <source>
        <dbReference type="ARBA" id="ARBA00022960"/>
    </source>
</evidence>
<evidence type="ECO:0000313" key="10">
    <source>
        <dbReference type="Proteomes" id="UP001595604"/>
    </source>
</evidence>
<evidence type="ECO:0000256" key="1">
    <source>
        <dbReference type="ARBA" id="ARBA00004651"/>
    </source>
</evidence>
<evidence type="ECO:0000256" key="4">
    <source>
        <dbReference type="ARBA" id="ARBA00022692"/>
    </source>
</evidence>
<sequence>MPRSGLDSAPAAARQLNRAPSPLLARSVPWVAVILGSVAQTLPVIASAPVMPPLGFLFLVGWRQLHPGLLPVWAGLPLGFVDDLYSGQPLGSAMLLWSVAMIVFEVIEQRFPWRSYLMDWLVAAGVIAAYLLLASTLAQAGLTGNHMTVLAPQLVLSVLLLPLVERFIAVCDRLRLWRFRSLG</sequence>
<evidence type="ECO:0000256" key="8">
    <source>
        <dbReference type="SAM" id="Phobius"/>
    </source>
</evidence>
<dbReference type="EMBL" id="JBHRTQ010000007">
    <property type="protein sequence ID" value="MFC3174403.1"/>
    <property type="molecule type" value="Genomic_DNA"/>
</dbReference>
<feature type="transmembrane region" description="Helical" evidence="8">
    <location>
        <begin position="85"/>
        <end position="104"/>
    </location>
</feature>
<dbReference type="InterPro" id="IPR007227">
    <property type="entry name" value="Cell_shape_determining_MreD"/>
</dbReference>
<keyword evidence="7 8" id="KW-0472">Membrane</keyword>
<reference evidence="10" key="1">
    <citation type="journal article" date="2019" name="Int. J. Syst. Evol. Microbiol.">
        <title>The Global Catalogue of Microorganisms (GCM) 10K type strain sequencing project: providing services to taxonomists for standard genome sequencing and annotation.</title>
        <authorList>
            <consortium name="The Broad Institute Genomics Platform"/>
            <consortium name="The Broad Institute Genome Sequencing Center for Infectious Disease"/>
            <person name="Wu L."/>
            <person name="Ma J."/>
        </authorList>
    </citation>
    <scope>NUCLEOTIDE SEQUENCE [LARGE SCALE GENOMIC DNA]</scope>
    <source>
        <strain evidence="10">KCTC 42984</strain>
    </source>
</reference>
<dbReference type="RefSeq" id="WP_379509760.1">
    <property type="nucleotide sequence ID" value="NZ_JBHRTQ010000007.1"/>
</dbReference>
<name>A0ABV7ITY1_9SPHN</name>
<dbReference type="Pfam" id="PF04093">
    <property type="entry name" value="MreD"/>
    <property type="match status" value="1"/>
</dbReference>
<comment type="similarity">
    <text evidence="2">Belongs to the MreD family.</text>
</comment>
<keyword evidence="10" id="KW-1185">Reference proteome</keyword>
<proteinExistence type="inferred from homology"/>
<evidence type="ECO:0000256" key="3">
    <source>
        <dbReference type="ARBA" id="ARBA00022475"/>
    </source>
</evidence>
<feature type="transmembrane region" description="Helical" evidence="8">
    <location>
        <begin position="150"/>
        <end position="171"/>
    </location>
</feature>
<comment type="caution">
    <text evidence="9">The sequence shown here is derived from an EMBL/GenBank/DDBJ whole genome shotgun (WGS) entry which is preliminary data.</text>
</comment>
<evidence type="ECO:0000256" key="7">
    <source>
        <dbReference type="ARBA" id="ARBA00023136"/>
    </source>
</evidence>
<evidence type="ECO:0000256" key="6">
    <source>
        <dbReference type="ARBA" id="ARBA00022989"/>
    </source>
</evidence>
<evidence type="ECO:0000313" key="9">
    <source>
        <dbReference type="EMBL" id="MFC3174403.1"/>
    </source>
</evidence>
<keyword evidence="6 8" id="KW-1133">Transmembrane helix</keyword>
<keyword evidence="5" id="KW-0133">Cell shape</keyword>
<gene>
    <name evidence="9" type="primary">mreD</name>
    <name evidence="9" type="ORF">ACFOD9_09075</name>
</gene>
<accession>A0ABV7ITY1</accession>
<evidence type="ECO:0000256" key="2">
    <source>
        <dbReference type="ARBA" id="ARBA00007776"/>
    </source>
</evidence>
<keyword evidence="3" id="KW-1003">Cell membrane</keyword>
<comment type="subcellular location">
    <subcellularLocation>
        <location evidence="1">Cell membrane</location>
        <topology evidence="1">Multi-pass membrane protein</topology>
    </subcellularLocation>
</comment>
<keyword evidence="4 8" id="KW-0812">Transmembrane</keyword>
<feature type="transmembrane region" description="Helical" evidence="8">
    <location>
        <begin position="116"/>
        <end position="138"/>
    </location>
</feature>
<protein>
    <submittedName>
        <fullName evidence="9">Rod shape-determining protein MreD</fullName>
    </submittedName>
</protein>
<organism evidence="9 10">
    <name type="scientific">Novosphingobium bradum</name>
    <dbReference type="NCBI Taxonomy" id="1737444"/>
    <lineage>
        <taxon>Bacteria</taxon>
        <taxon>Pseudomonadati</taxon>
        <taxon>Pseudomonadota</taxon>
        <taxon>Alphaproteobacteria</taxon>
        <taxon>Sphingomonadales</taxon>
        <taxon>Sphingomonadaceae</taxon>
        <taxon>Novosphingobium</taxon>
    </lineage>
</organism>
<dbReference type="Proteomes" id="UP001595604">
    <property type="component" value="Unassembled WGS sequence"/>
</dbReference>